<protein>
    <submittedName>
        <fullName evidence="2">Uncharacterized protein</fullName>
    </submittedName>
</protein>
<reference evidence="2 3" key="1">
    <citation type="submission" date="2019-06" db="EMBL/GenBank/DDBJ databases">
        <title>Draft genomes of female and male turbot (Scophthalmus maximus).</title>
        <authorList>
            <person name="Xu H."/>
            <person name="Xu X.-W."/>
            <person name="Shao C."/>
            <person name="Chen S."/>
        </authorList>
    </citation>
    <scope>NUCLEOTIDE SEQUENCE [LARGE SCALE GENOMIC DNA]</scope>
    <source>
        <strain evidence="2">Ysfricsl-2016a</strain>
        <tissue evidence="2">Blood</tissue>
    </source>
</reference>
<evidence type="ECO:0000313" key="2">
    <source>
        <dbReference type="EMBL" id="KAF0037010.1"/>
    </source>
</evidence>
<feature type="transmembrane region" description="Helical" evidence="1">
    <location>
        <begin position="56"/>
        <end position="78"/>
    </location>
</feature>
<name>A0A6A4SYV9_SCOMX</name>
<sequence>MDTTAAAMRFTWRGGSPRPRVRSTNRQKLKGRIFFMASQIPLQTISDDFNQRFSRFASVAFFILLLTAGILNINALLLQSLHLLRLLYDFGAVGSQCKTLQIVYNSVVCIIDESYVVLSCCSLCFRAARFVVAAVAPCHFMYARYVQQFYYSGLIHNQTPALCLASNSKIQSAATDRNFITTCEEKRKQRRTRGMDLSRRWMSLCHYLYTLGLRKDGASRVQQTQIFICGIWTRSSSDRMNGSAATLCKHANVYMQCIDTQQQPAHVKHNQSHIMRISLLLISSANALTPPPSSFHPPLFNLSVVSAEVSLPDGSIGRQTRHMANPRCSLQIFDRVIANFLRVCASRIILPPSPIVLR</sequence>
<keyword evidence="1" id="KW-0812">Transmembrane</keyword>
<accession>A0A6A4SYV9</accession>
<gene>
    <name evidence="2" type="ORF">F2P81_009884</name>
</gene>
<dbReference type="Proteomes" id="UP000438429">
    <property type="component" value="Unassembled WGS sequence"/>
</dbReference>
<proteinExistence type="predicted"/>
<comment type="caution">
    <text evidence="2">The sequence shown here is derived from an EMBL/GenBank/DDBJ whole genome shotgun (WGS) entry which is preliminary data.</text>
</comment>
<keyword evidence="1" id="KW-1133">Transmembrane helix</keyword>
<dbReference type="AlphaFoldDB" id="A0A6A4SYV9"/>
<evidence type="ECO:0000256" key="1">
    <source>
        <dbReference type="SAM" id="Phobius"/>
    </source>
</evidence>
<keyword evidence="1" id="KW-0472">Membrane</keyword>
<organism evidence="2 3">
    <name type="scientific">Scophthalmus maximus</name>
    <name type="common">Turbot</name>
    <name type="synonym">Psetta maxima</name>
    <dbReference type="NCBI Taxonomy" id="52904"/>
    <lineage>
        <taxon>Eukaryota</taxon>
        <taxon>Metazoa</taxon>
        <taxon>Chordata</taxon>
        <taxon>Craniata</taxon>
        <taxon>Vertebrata</taxon>
        <taxon>Euteleostomi</taxon>
        <taxon>Actinopterygii</taxon>
        <taxon>Neopterygii</taxon>
        <taxon>Teleostei</taxon>
        <taxon>Neoteleostei</taxon>
        <taxon>Acanthomorphata</taxon>
        <taxon>Carangaria</taxon>
        <taxon>Pleuronectiformes</taxon>
        <taxon>Pleuronectoidei</taxon>
        <taxon>Scophthalmidae</taxon>
        <taxon>Scophthalmus</taxon>
    </lineage>
</organism>
<evidence type="ECO:0000313" key="3">
    <source>
        <dbReference type="Proteomes" id="UP000438429"/>
    </source>
</evidence>
<dbReference type="EMBL" id="VEVO01000009">
    <property type="protein sequence ID" value="KAF0037010.1"/>
    <property type="molecule type" value="Genomic_DNA"/>
</dbReference>